<dbReference type="AlphaFoldDB" id="A0A1I6FYJ5"/>
<evidence type="ECO:0000256" key="1">
    <source>
        <dbReference type="SAM" id="Phobius"/>
    </source>
</evidence>
<dbReference type="STRING" id="670154.SAMN04488002_0554"/>
<keyword evidence="1" id="KW-0812">Transmembrane</keyword>
<dbReference type="EMBL" id="FOYO01000001">
    <property type="protein sequence ID" value="SFR34907.1"/>
    <property type="molecule type" value="Genomic_DNA"/>
</dbReference>
<sequence length="122" mass="13961">MYDGDSFFTLTAPKQAGLLVLSALLMFGWVYGCWRFNAERKLILRLFIALASFMAFVWLSPQIYYQYYRLIFEGLPAQFVIGWPEGLGHIVRLLTFQSDATLSAHSQGILGWVLFVSASLRR</sequence>
<keyword evidence="1" id="KW-0472">Membrane</keyword>
<proteinExistence type="predicted"/>
<keyword evidence="1" id="KW-1133">Transmembrane helix</keyword>
<evidence type="ECO:0000313" key="2">
    <source>
        <dbReference type="EMBL" id="SFR34907.1"/>
    </source>
</evidence>
<accession>A0A1I6FYJ5</accession>
<dbReference type="Proteomes" id="UP000199658">
    <property type="component" value="Unassembled WGS sequence"/>
</dbReference>
<organism evidence="2 3">
    <name type="scientific">Litoreibacter janthinus</name>
    <dbReference type="NCBI Taxonomy" id="670154"/>
    <lineage>
        <taxon>Bacteria</taxon>
        <taxon>Pseudomonadati</taxon>
        <taxon>Pseudomonadota</taxon>
        <taxon>Alphaproteobacteria</taxon>
        <taxon>Rhodobacterales</taxon>
        <taxon>Roseobacteraceae</taxon>
        <taxon>Litoreibacter</taxon>
    </lineage>
</organism>
<dbReference type="OrthoDB" id="7874759at2"/>
<feature type="transmembrane region" description="Helical" evidence="1">
    <location>
        <begin position="46"/>
        <end position="65"/>
    </location>
</feature>
<keyword evidence="3" id="KW-1185">Reference proteome</keyword>
<gene>
    <name evidence="2" type="ORF">SAMN04488002_0554</name>
</gene>
<name>A0A1I6FYJ5_9RHOB</name>
<reference evidence="3" key="1">
    <citation type="submission" date="2016-10" db="EMBL/GenBank/DDBJ databases">
        <authorList>
            <person name="Varghese N."/>
            <person name="Submissions S."/>
        </authorList>
    </citation>
    <scope>NUCLEOTIDE SEQUENCE [LARGE SCALE GENOMIC DNA]</scope>
    <source>
        <strain evidence="3">DSM 26921</strain>
    </source>
</reference>
<dbReference type="RefSeq" id="WP_090212209.1">
    <property type="nucleotide sequence ID" value="NZ_FOYO01000001.1"/>
</dbReference>
<evidence type="ECO:0000313" key="3">
    <source>
        <dbReference type="Proteomes" id="UP000199658"/>
    </source>
</evidence>
<feature type="transmembrane region" description="Helical" evidence="1">
    <location>
        <begin position="16"/>
        <end position="34"/>
    </location>
</feature>
<protein>
    <submittedName>
        <fullName evidence="2">Uncharacterized protein</fullName>
    </submittedName>
</protein>